<protein>
    <submittedName>
        <fullName evidence="2">Uncharacterized protein</fullName>
    </submittedName>
</protein>
<keyword evidence="3" id="KW-1185">Reference proteome</keyword>
<reference evidence="2" key="1">
    <citation type="journal article" date="2022" name="bioRxiv">
        <title>Sequencing and chromosome-scale assembly of the giantPleurodeles waltlgenome.</title>
        <authorList>
            <person name="Brown T."/>
            <person name="Elewa A."/>
            <person name="Iarovenko S."/>
            <person name="Subramanian E."/>
            <person name="Araus A.J."/>
            <person name="Petzold A."/>
            <person name="Susuki M."/>
            <person name="Suzuki K.-i.T."/>
            <person name="Hayashi T."/>
            <person name="Toyoda A."/>
            <person name="Oliveira C."/>
            <person name="Osipova E."/>
            <person name="Leigh N.D."/>
            <person name="Simon A."/>
            <person name="Yun M.H."/>
        </authorList>
    </citation>
    <scope>NUCLEOTIDE SEQUENCE</scope>
    <source>
        <strain evidence="2">20211129_DDA</strain>
        <tissue evidence="2">Liver</tissue>
    </source>
</reference>
<dbReference type="Proteomes" id="UP001066276">
    <property type="component" value="Chromosome 2_1"/>
</dbReference>
<sequence length="96" mass="10601">MPTLSQAPSPHEAGRVEPTGWSHFDRQGITASTLPGRRPNSDDPETLRSRAAACVWRWPGFASEIVPGKEEGPTNHLRAESVPWSRKDEAVDTKKL</sequence>
<evidence type="ECO:0000313" key="3">
    <source>
        <dbReference type="Proteomes" id="UP001066276"/>
    </source>
</evidence>
<dbReference type="EMBL" id="JANPWB010000003">
    <property type="protein sequence ID" value="KAJ1199669.1"/>
    <property type="molecule type" value="Genomic_DNA"/>
</dbReference>
<proteinExistence type="predicted"/>
<feature type="region of interest" description="Disordered" evidence="1">
    <location>
        <begin position="1"/>
        <end position="49"/>
    </location>
</feature>
<evidence type="ECO:0000256" key="1">
    <source>
        <dbReference type="SAM" id="MobiDB-lite"/>
    </source>
</evidence>
<feature type="compositionally biased region" description="Basic and acidic residues" evidence="1">
    <location>
        <begin position="39"/>
        <end position="48"/>
    </location>
</feature>
<gene>
    <name evidence="2" type="ORF">NDU88_003502</name>
</gene>
<organism evidence="2 3">
    <name type="scientific">Pleurodeles waltl</name>
    <name type="common">Iberian ribbed newt</name>
    <dbReference type="NCBI Taxonomy" id="8319"/>
    <lineage>
        <taxon>Eukaryota</taxon>
        <taxon>Metazoa</taxon>
        <taxon>Chordata</taxon>
        <taxon>Craniata</taxon>
        <taxon>Vertebrata</taxon>
        <taxon>Euteleostomi</taxon>
        <taxon>Amphibia</taxon>
        <taxon>Batrachia</taxon>
        <taxon>Caudata</taxon>
        <taxon>Salamandroidea</taxon>
        <taxon>Salamandridae</taxon>
        <taxon>Pleurodelinae</taxon>
        <taxon>Pleurodeles</taxon>
    </lineage>
</organism>
<feature type="region of interest" description="Disordered" evidence="1">
    <location>
        <begin position="64"/>
        <end position="96"/>
    </location>
</feature>
<accession>A0AAV7VDH0</accession>
<feature type="compositionally biased region" description="Basic and acidic residues" evidence="1">
    <location>
        <begin position="67"/>
        <end position="96"/>
    </location>
</feature>
<dbReference type="AlphaFoldDB" id="A0AAV7VDH0"/>
<evidence type="ECO:0000313" key="2">
    <source>
        <dbReference type="EMBL" id="KAJ1199669.1"/>
    </source>
</evidence>
<name>A0AAV7VDH0_PLEWA</name>
<comment type="caution">
    <text evidence="2">The sequence shown here is derived from an EMBL/GenBank/DDBJ whole genome shotgun (WGS) entry which is preliminary data.</text>
</comment>